<dbReference type="SUPFAM" id="SSF50729">
    <property type="entry name" value="PH domain-like"/>
    <property type="match status" value="1"/>
</dbReference>
<keyword evidence="4" id="KW-0805">Transcription regulation</keyword>
<keyword evidence="7" id="KW-1133">Transmembrane helix</keyword>
<keyword evidence="3" id="KW-0677">Repeat</keyword>
<evidence type="ECO:0000256" key="4">
    <source>
        <dbReference type="ARBA" id="ARBA00023015"/>
    </source>
</evidence>
<evidence type="ECO:0000256" key="1">
    <source>
        <dbReference type="ARBA" id="ARBA00004123"/>
    </source>
</evidence>
<dbReference type="GO" id="GO:0006289">
    <property type="term" value="P:nucleotide-excision repair"/>
    <property type="evidence" value="ECO:0007669"/>
    <property type="project" value="InterPro"/>
</dbReference>
<dbReference type="InterPro" id="IPR036259">
    <property type="entry name" value="MFS_trans_sf"/>
</dbReference>
<dbReference type="CDD" id="cd13229">
    <property type="entry name" value="PH_TFIIH"/>
    <property type="match status" value="1"/>
</dbReference>
<keyword evidence="5" id="KW-0804">Transcription</keyword>
<feature type="transmembrane region" description="Helical" evidence="7">
    <location>
        <begin position="591"/>
        <end position="616"/>
    </location>
</feature>
<feature type="transmembrane region" description="Helical" evidence="7">
    <location>
        <begin position="558"/>
        <end position="579"/>
    </location>
</feature>
<organism evidence="9">
    <name type="scientific">Oikopleura dioica</name>
    <name type="common">Tunicate</name>
    <dbReference type="NCBI Taxonomy" id="34765"/>
    <lineage>
        <taxon>Eukaryota</taxon>
        <taxon>Metazoa</taxon>
        <taxon>Chordata</taxon>
        <taxon>Tunicata</taxon>
        <taxon>Appendicularia</taxon>
        <taxon>Copelata</taxon>
        <taxon>Oikopleuridae</taxon>
        <taxon>Oikopleura</taxon>
    </lineage>
</organism>
<protein>
    <recommendedName>
        <fullName evidence="8">BSD domain-containing protein</fullName>
    </recommendedName>
</protein>
<dbReference type="InterPro" id="IPR011993">
    <property type="entry name" value="PH-like_dom_sf"/>
</dbReference>
<dbReference type="PROSITE" id="PS50858">
    <property type="entry name" value="BSD"/>
    <property type="match status" value="2"/>
</dbReference>
<keyword evidence="7" id="KW-0472">Membrane</keyword>
<dbReference type="EMBL" id="FN654545">
    <property type="protein sequence ID" value="CBY34793.1"/>
    <property type="molecule type" value="Genomic_DNA"/>
</dbReference>
<gene>
    <name evidence="9" type="ORF">GSOID_T00024830001</name>
</gene>
<evidence type="ECO:0000256" key="2">
    <source>
        <dbReference type="ARBA" id="ARBA00009448"/>
    </source>
</evidence>
<dbReference type="Gene3D" id="2.30.29.30">
    <property type="entry name" value="Pleckstrin-homology domain (PH domain)/Phosphotyrosine-binding domain (PTB)"/>
    <property type="match status" value="1"/>
</dbReference>
<dbReference type="Gene3D" id="6.10.140.1200">
    <property type="match status" value="1"/>
</dbReference>
<dbReference type="Gene3D" id="1.20.1250.20">
    <property type="entry name" value="MFS general substrate transporter like domains"/>
    <property type="match status" value="1"/>
</dbReference>
<reference evidence="9" key="1">
    <citation type="journal article" date="2010" name="Science">
        <title>Plasticity of animal genome architecture unmasked by rapid evolution of a pelagic tunicate.</title>
        <authorList>
            <person name="Denoeud F."/>
            <person name="Henriet S."/>
            <person name="Mungpakdee S."/>
            <person name="Aury J.M."/>
            <person name="Da Silva C."/>
            <person name="Brinkmann H."/>
            <person name="Mikhaleva J."/>
            <person name="Olsen L.C."/>
            <person name="Jubin C."/>
            <person name="Canestro C."/>
            <person name="Bouquet J.M."/>
            <person name="Danks G."/>
            <person name="Poulain J."/>
            <person name="Campsteijn C."/>
            <person name="Adamski M."/>
            <person name="Cross I."/>
            <person name="Yadetie F."/>
            <person name="Muffato M."/>
            <person name="Louis A."/>
            <person name="Butcher S."/>
            <person name="Tsagkogeorga G."/>
            <person name="Konrad A."/>
            <person name="Singh S."/>
            <person name="Jensen M.F."/>
            <person name="Cong E.H."/>
            <person name="Eikeseth-Otteraa H."/>
            <person name="Noel B."/>
            <person name="Anthouard V."/>
            <person name="Porcel B.M."/>
            <person name="Kachouri-Lafond R."/>
            <person name="Nishino A."/>
            <person name="Ugolini M."/>
            <person name="Chourrout P."/>
            <person name="Nishida H."/>
            <person name="Aasland R."/>
            <person name="Huzurbazar S."/>
            <person name="Westhof E."/>
            <person name="Delsuc F."/>
            <person name="Lehrach H."/>
            <person name="Reinhardt R."/>
            <person name="Weissenbach J."/>
            <person name="Roy S.W."/>
            <person name="Artiguenave F."/>
            <person name="Postlethwait J.H."/>
            <person name="Manak J.R."/>
            <person name="Thompson E.M."/>
            <person name="Jaillon O."/>
            <person name="Du Pasquier L."/>
            <person name="Boudinot P."/>
            <person name="Liberles D.A."/>
            <person name="Volff J.N."/>
            <person name="Philippe H."/>
            <person name="Lenhard B."/>
            <person name="Roest Crollius H."/>
            <person name="Wincker P."/>
            <person name="Chourrout D."/>
        </authorList>
    </citation>
    <scope>NUCLEOTIDE SEQUENCE [LARGE SCALE GENOMIC DNA]</scope>
</reference>
<dbReference type="InterPro" id="IPR013876">
    <property type="entry name" value="TFIIH_BTF_p62_N"/>
</dbReference>
<feature type="transmembrane region" description="Helical" evidence="7">
    <location>
        <begin position="840"/>
        <end position="863"/>
    </location>
</feature>
<dbReference type="GO" id="GO:0006351">
    <property type="term" value="P:DNA-templated transcription"/>
    <property type="evidence" value="ECO:0007669"/>
    <property type="project" value="InterPro"/>
</dbReference>
<dbReference type="InterPro" id="IPR005607">
    <property type="entry name" value="BSD_dom"/>
</dbReference>
<dbReference type="SUPFAM" id="SSF103473">
    <property type="entry name" value="MFS general substrate transporter"/>
    <property type="match status" value="1"/>
</dbReference>
<keyword evidence="7" id="KW-0812">Transmembrane</keyword>
<dbReference type="GO" id="GO:0000439">
    <property type="term" value="C:transcription factor TFIIH core complex"/>
    <property type="evidence" value="ECO:0007669"/>
    <property type="project" value="InterPro"/>
</dbReference>
<dbReference type="Proteomes" id="UP000011014">
    <property type="component" value="Unassembled WGS sequence"/>
</dbReference>
<evidence type="ECO:0000313" key="9">
    <source>
        <dbReference type="EMBL" id="CBY34793.1"/>
    </source>
</evidence>
<dbReference type="PANTHER" id="PTHR12856">
    <property type="entry name" value="TRANSCRIPTION INITIATION FACTOR IIH-RELATED"/>
    <property type="match status" value="1"/>
</dbReference>
<comment type="subcellular location">
    <subcellularLocation>
        <location evidence="1">Nucleus</location>
    </subcellularLocation>
</comment>
<feature type="transmembrane region" description="Helical" evidence="7">
    <location>
        <begin position="771"/>
        <end position="794"/>
    </location>
</feature>
<feature type="transmembrane region" description="Helical" evidence="7">
    <location>
        <begin position="718"/>
        <end position="735"/>
    </location>
</feature>
<feature type="transmembrane region" description="Helical" evidence="7">
    <location>
        <begin position="806"/>
        <end position="828"/>
    </location>
</feature>
<comment type="similarity">
    <text evidence="2">Belongs to the TFB1 family.</text>
</comment>
<evidence type="ECO:0000259" key="8">
    <source>
        <dbReference type="PROSITE" id="PS50858"/>
    </source>
</evidence>
<dbReference type="Pfam" id="PF03909">
    <property type="entry name" value="BSD"/>
    <property type="match status" value="1"/>
</dbReference>
<feature type="transmembrane region" description="Helical" evidence="7">
    <location>
        <begin position="680"/>
        <end position="698"/>
    </location>
</feature>
<dbReference type="InterPro" id="IPR027079">
    <property type="entry name" value="Tfb1/GTF2H1"/>
</dbReference>
<feature type="domain" description="BSD" evidence="8">
    <location>
        <begin position="171"/>
        <end position="223"/>
    </location>
</feature>
<feature type="domain" description="BSD" evidence="8">
    <location>
        <begin position="98"/>
        <end position="151"/>
    </location>
</feature>
<keyword evidence="6" id="KW-0539">Nucleus</keyword>
<evidence type="ECO:0000256" key="3">
    <source>
        <dbReference type="ARBA" id="ARBA00022737"/>
    </source>
</evidence>
<dbReference type="SUPFAM" id="SSF140383">
    <property type="entry name" value="BSD domain-like"/>
    <property type="match status" value="2"/>
</dbReference>
<feature type="transmembrane region" description="Helical" evidence="7">
    <location>
        <begin position="622"/>
        <end position="643"/>
    </location>
</feature>
<evidence type="ECO:0000256" key="5">
    <source>
        <dbReference type="ARBA" id="ARBA00023163"/>
    </source>
</evidence>
<feature type="transmembrane region" description="Helical" evidence="7">
    <location>
        <begin position="742"/>
        <end position="759"/>
    </location>
</feature>
<feature type="transmembrane region" description="Helical" evidence="7">
    <location>
        <begin position="432"/>
        <end position="453"/>
    </location>
</feature>
<proteinExistence type="inferred from homology"/>
<accession>E4YH19</accession>
<sequence>MSVGDVQFTFPQVNHQKQPGTVELSMTHLKWSPDMIGEVVLIEIQKVKRQKISPEGKSKVQIQLELTDGRSLTFHFADDDPKATRNKVKAHLGKLMGKVLAKKVDKNLEERKRVLQNNPNLVKLYKQLVTTGQVTAEEFWSSRAHMLDSSHEQDIGITADFLSEVKPQSDGTNSIRYNLTPEIVKVIFRTYPAVKKRYLEVCPTELSEKDFWTQFFQSQYFHREKLAGEDEKSIFANCDSLEDKELSNQARNSLVNLERIFDMDYMNEYAENEITQKLNDKKQKAALSKKEAKKLLVKRINNHATQVLQSCQKREASDDTNGVQAKRMADDVRAHLSENIDLTKQNETTAVPCIIVDKESFFNWGAEDDKKSILNRMDDKQVLDLKIHLEEKLNRMMNNIREFEPKLDSMEDDYRERNECSQMREMNDVMNIVHVAIFNLFVVFALVFCGGFIQSEYSFYWLISDAGLPSNISVTCANNATLAECDVYTKDVVQVLARYGEYSALCSFGTGMVGTIIGTVSDVIGRKKVLVANKLGYFISIIVCTFITYYHLHPYYFLIPSTIWNLVGGYSVMLGVTFATVTSYSPDEKRFWYIVAADVGISIAGLTVTGIGYLINTLPTENYYMVIAVGAAVMVIPLFLAIFGMKENVLPPEIAALDKLKKCFSDIKEIWFRRSHLNKFLWLVVLVPALDKLVSFGTSSVTNLYLQSAPFAWDPEELSMYISASSLLGILSFILPGVFRHFGISSFAIIYLSLLMNIGRNIMFGKATSTVMIMCTLGFNVLTGSYIPVIRNLLAMNTEKHNHGAVFAFLAALEANCITAGGLLYSYLYHEFPVDTSWLFWLLSPAIGAIGFVFAICAHFVYVEKIKFAEDQRCLINEIDDSASESFR</sequence>
<dbReference type="Pfam" id="PF08567">
    <property type="entry name" value="PH_TFIIH"/>
    <property type="match status" value="1"/>
</dbReference>
<dbReference type="SMART" id="SM00751">
    <property type="entry name" value="BSD"/>
    <property type="match status" value="2"/>
</dbReference>
<dbReference type="InterPro" id="IPR035925">
    <property type="entry name" value="BSD_dom_sf"/>
</dbReference>
<feature type="transmembrane region" description="Helical" evidence="7">
    <location>
        <begin position="535"/>
        <end position="552"/>
    </location>
</feature>
<dbReference type="AlphaFoldDB" id="E4YH19"/>
<evidence type="ECO:0000256" key="6">
    <source>
        <dbReference type="ARBA" id="ARBA00023242"/>
    </source>
</evidence>
<name>E4YH19_OIKDI</name>
<evidence type="ECO:0000256" key="7">
    <source>
        <dbReference type="SAM" id="Phobius"/>
    </source>
</evidence>